<comment type="caution">
    <text evidence="1">The sequence shown here is derived from an EMBL/GenBank/DDBJ whole genome shotgun (WGS) entry which is preliminary data.</text>
</comment>
<gene>
    <name evidence="1" type="ORF">MLD38_039040</name>
</gene>
<reference evidence="2" key="1">
    <citation type="journal article" date="2023" name="Front. Plant Sci.">
        <title>Chromosomal-level genome assembly of Melastoma candidum provides insights into trichome evolution.</title>
        <authorList>
            <person name="Zhong Y."/>
            <person name="Wu W."/>
            <person name="Sun C."/>
            <person name="Zou P."/>
            <person name="Liu Y."/>
            <person name="Dai S."/>
            <person name="Zhou R."/>
        </authorList>
    </citation>
    <scope>NUCLEOTIDE SEQUENCE [LARGE SCALE GENOMIC DNA]</scope>
</reference>
<evidence type="ECO:0000313" key="2">
    <source>
        <dbReference type="Proteomes" id="UP001057402"/>
    </source>
</evidence>
<accession>A0ACB9L359</accession>
<sequence>MDQFRQIGEVLGSLKALMVFRDNILVNQSQCCLLFDMLSHAYDTVSGEMRLQLRYDEKNTKWKILEHPLKELLRLYKEAEAYVKMSLDCKDWSAKAILLYQNTDCVQFHIHNLLSCIPVVIEAIEIAGEISGSDSDDMQKRRILYSNKYQKEWKDPRLFQWKFGRQYLVNEEIGNRMDEIRKEDRWALLRKVRGRSILGATKYEHLIVDLLARDLEIGDHHSDAKLLPSSVLVGSKDYQVKRRLDNGQFKEIHWLGENFVLRHIFGITDSLISEINTLHPLCHPNILHLLCSFADVERKECFLVTELMGRDLGSYIKEICGPKKKIPFSLPVAVDLMLQIARGMEYLHSKKIYHGSLNPSHVLVKARGSSTEGYLHAKVSGFGLTSCGNTSHKVSSPRNGALQFIWSSPEVLTEQEEILSSKNNMKYTEKSDVYSFGMICFELLTGKVPFEDTHLQGDKMPRNIRAGERPLFPFHTPKYLTSLTKRCWHGDPNQRPTFSSICRILRYVKRFLLMNPDHSSQSDPPMPVADFCDIEQRLLREFPSWEYPKPSQVMEIPFQMFAYRVVEREKARECLRESSESGSEGASVCGDETAPVIDDSVPSPTEKKQISLEHSLKNLVMLKKSSEVKLSKQPGTPRSKSVRPPQGTPTRRNLRMNSETQLLATSPRVKGWSSPGQGSSPGHVSDSELP</sequence>
<proteinExistence type="predicted"/>
<dbReference type="Proteomes" id="UP001057402">
    <property type="component" value="Chromosome 12"/>
</dbReference>
<protein>
    <submittedName>
        <fullName evidence="1">Uncharacterized protein</fullName>
    </submittedName>
</protein>
<evidence type="ECO:0000313" key="1">
    <source>
        <dbReference type="EMBL" id="KAI4303403.1"/>
    </source>
</evidence>
<organism evidence="1 2">
    <name type="scientific">Melastoma candidum</name>
    <dbReference type="NCBI Taxonomy" id="119954"/>
    <lineage>
        <taxon>Eukaryota</taxon>
        <taxon>Viridiplantae</taxon>
        <taxon>Streptophyta</taxon>
        <taxon>Embryophyta</taxon>
        <taxon>Tracheophyta</taxon>
        <taxon>Spermatophyta</taxon>
        <taxon>Magnoliopsida</taxon>
        <taxon>eudicotyledons</taxon>
        <taxon>Gunneridae</taxon>
        <taxon>Pentapetalae</taxon>
        <taxon>rosids</taxon>
        <taxon>malvids</taxon>
        <taxon>Myrtales</taxon>
        <taxon>Melastomataceae</taxon>
        <taxon>Melastomatoideae</taxon>
        <taxon>Melastomateae</taxon>
        <taxon>Melastoma</taxon>
    </lineage>
</organism>
<keyword evidence="2" id="KW-1185">Reference proteome</keyword>
<dbReference type="EMBL" id="CM042891">
    <property type="protein sequence ID" value="KAI4303403.1"/>
    <property type="molecule type" value="Genomic_DNA"/>
</dbReference>
<name>A0ACB9L359_9MYRT</name>